<organism evidence="2 3">
    <name type="scientific">Aplysia californica</name>
    <name type="common">California sea hare</name>
    <dbReference type="NCBI Taxonomy" id="6500"/>
    <lineage>
        <taxon>Eukaryota</taxon>
        <taxon>Metazoa</taxon>
        <taxon>Spiralia</taxon>
        <taxon>Lophotrochozoa</taxon>
        <taxon>Mollusca</taxon>
        <taxon>Gastropoda</taxon>
        <taxon>Heterobranchia</taxon>
        <taxon>Euthyneura</taxon>
        <taxon>Tectipleura</taxon>
        <taxon>Aplysiida</taxon>
        <taxon>Aplysioidea</taxon>
        <taxon>Aplysiidae</taxon>
        <taxon>Aplysia</taxon>
    </lineage>
</organism>
<feature type="region of interest" description="Disordered" evidence="1">
    <location>
        <begin position="75"/>
        <end position="94"/>
    </location>
</feature>
<proteinExistence type="predicted"/>
<dbReference type="RefSeq" id="XP_035827034.1">
    <property type="nucleotide sequence ID" value="XM_035971141.1"/>
</dbReference>
<protein>
    <submittedName>
        <fullName evidence="3 4">Neuropeptides CP2 isoform X1</fullName>
    </submittedName>
</protein>
<keyword evidence="2" id="KW-1185">Reference proteome</keyword>
<feature type="region of interest" description="Disordered" evidence="1">
    <location>
        <begin position="118"/>
        <end position="153"/>
    </location>
</feature>
<reference evidence="3 4" key="1">
    <citation type="submission" date="2025-05" db="UniProtKB">
        <authorList>
            <consortium name="RefSeq"/>
        </authorList>
    </citation>
    <scope>IDENTIFICATION</scope>
</reference>
<dbReference type="GeneID" id="100533251"/>
<dbReference type="RefSeq" id="XP_012940996.1">
    <property type="nucleotide sequence ID" value="XM_013085542.2"/>
</dbReference>
<dbReference type="Proteomes" id="UP000694888">
    <property type="component" value="Unplaced"/>
</dbReference>
<name>A0ABM1A539_APLCA</name>
<evidence type="ECO:0000313" key="3">
    <source>
        <dbReference type="RefSeq" id="XP_012940996.1"/>
    </source>
</evidence>
<accession>A0ABM1A539</accession>
<evidence type="ECO:0000313" key="4">
    <source>
        <dbReference type="RefSeq" id="XP_035827034.1"/>
    </source>
</evidence>
<evidence type="ECO:0000256" key="1">
    <source>
        <dbReference type="SAM" id="MobiDB-lite"/>
    </source>
</evidence>
<sequence>MDSRICTSFARLMASALCVSTLLVTAMPFDLRRGSSDTDLDLQGHVDLGLDDLDKLRLIFPPGLIEEAFSQAQGKVDMPLPRQRTSSRSSERWAPKSKRFDFAFSGLDNVDHILTTLDRNEKSRSGGGGPGKLSMLRRFQNHQASPSDFEKIRSLMMKAG</sequence>
<keyword evidence="3 4" id="KW-0527">Neuropeptide</keyword>
<dbReference type="GO" id="GO:0007218">
    <property type="term" value="P:neuropeptide signaling pathway"/>
    <property type="evidence" value="ECO:0007669"/>
    <property type="project" value="UniProtKB-KW"/>
</dbReference>
<gene>
    <name evidence="3 4" type="primary">CP2PP</name>
</gene>
<evidence type="ECO:0000313" key="2">
    <source>
        <dbReference type="Proteomes" id="UP000694888"/>
    </source>
</evidence>